<evidence type="ECO:0000313" key="1">
    <source>
        <dbReference type="EMBL" id="KPH63893.1"/>
    </source>
</evidence>
<reference evidence="1 2" key="1">
    <citation type="submission" date="2015-08" db="EMBL/GenBank/DDBJ databases">
        <title>Draft Genome Sequence of Pseudoalteromonas porphyrae UCD-SED14.</title>
        <authorList>
            <person name="Coil D.A."/>
            <person name="Jospin G."/>
            <person name="Lee R.D."/>
            <person name="Eisen J.A."/>
        </authorList>
    </citation>
    <scope>NUCLEOTIDE SEQUENCE [LARGE SCALE GENOMIC DNA]</scope>
    <source>
        <strain evidence="1 2">UCD-SED14</strain>
    </source>
</reference>
<dbReference type="AlphaFoldDB" id="A0A0N1MVS4"/>
<organism evidence="1 2">
    <name type="scientific">Pseudoalteromonas porphyrae</name>
    <dbReference type="NCBI Taxonomy" id="187330"/>
    <lineage>
        <taxon>Bacteria</taxon>
        <taxon>Pseudomonadati</taxon>
        <taxon>Pseudomonadota</taxon>
        <taxon>Gammaproteobacteria</taxon>
        <taxon>Alteromonadales</taxon>
        <taxon>Pseudoalteromonadaceae</taxon>
        <taxon>Pseudoalteromonas</taxon>
    </lineage>
</organism>
<evidence type="ECO:0000313" key="2">
    <source>
        <dbReference type="Proteomes" id="UP000037848"/>
    </source>
</evidence>
<dbReference type="CDD" id="cd02440">
    <property type="entry name" value="AdoMet_MTases"/>
    <property type="match status" value="1"/>
</dbReference>
<dbReference type="InterPro" id="IPR029063">
    <property type="entry name" value="SAM-dependent_MTases_sf"/>
</dbReference>
<dbReference type="STRING" id="187330.AMS58_02010"/>
<dbReference type="PATRIC" id="fig|187330.3.peg.3694"/>
<dbReference type="PANTHER" id="PTHR43861">
    <property type="entry name" value="TRANS-ACONITATE 2-METHYLTRANSFERASE-RELATED"/>
    <property type="match status" value="1"/>
</dbReference>
<dbReference type="SUPFAM" id="SSF53335">
    <property type="entry name" value="S-adenosyl-L-methionine-dependent methyltransferases"/>
    <property type="match status" value="1"/>
</dbReference>
<evidence type="ECO:0008006" key="3">
    <source>
        <dbReference type="Google" id="ProtNLM"/>
    </source>
</evidence>
<dbReference type="Pfam" id="PF13489">
    <property type="entry name" value="Methyltransf_23"/>
    <property type="match status" value="1"/>
</dbReference>
<sequence>MLHINKPIASDCRNVSFTADIFQCQHCQHYQKNIDAHYLNNINEIYTHYRPYSVQNGKEQLNFTADIPFTRCSEILKISEEFLPHANAQFIDIGTGSGVMLEAVSQRYSNWTKSAHDVSGDYQLNLTQKYNLASFYKGDLSKIDHRFDIITLIHVLEHITSPPQFLDSINALLSNNGIAVIQVPNIAENEWDFSIYDHVSHFTKHTLKTLLDQHFKNVFFPIKQLNKEITVLVSNTHTFPKQATSPIKNEQPLLESFNLKIQQLKKLPACHILGTGPAASFCAHFLGEKFLGWVDEDPLKIGKVMANKTIQDASELHTSPIFLPYPLSQVEQIKNRLPQNNYIY</sequence>
<accession>A0A0N1MVS4</accession>
<protein>
    <recommendedName>
        <fullName evidence="3">Methyltransferase</fullName>
    </recommendedName>
</protein>
<dbReference type="Gene3D" id="3.40.50.150">
    <property type="entry name" value="Vaccinia Virus protein VP39"/>
    <property type="match status" value="1"/>
</dbReference>
<proteinExistence type="predicted"/>
<keyword evidence="2" id="KW-1185">Reference proteome</keyword>
<gene>
    <name evidence="1" type="ORF">ADS77_08270</name>
</gene>
<dbReference type="EMBL" id="LHPH01000007">
    <property type="protein sequence ID" value="KPH63893.1"/>
    <property type="molecule type" value="Genomic_DNA"/>
</dbReference>
<name>A0A0N1MVS4_9GAMM</name>
<dbReference type="Proteomes" id="UP000037848">
    <property type="component" value="Unassembled WGS sequence"/>
</dbReference>
<comment type="caution">
    <text evidence="1">The sequence shown here is derived from an EMBL/GenBank/DDBJ whole genome shotgun (WGS) entry which is preliminary data.</text>
</comment>